<dbReference type="AlphaFoldDB" id="A0A4R5XHJ4"/>
<evidence type="ECO:0000313" key="2">
    <source>
        <dbReference type="Proteomes" id="UP000294933"/>
    </source>
</evidence>
<reference evidence="1 2" key="1">
    <citation type="submission" date="2018-06" db="EMBL/GenBank/DDBJ databases">
        <title>A transcriptomic atlas of mushroom development highlights an independent origin of complex multicellularity.</title>
        <authorList>
            <consortium name="DOE Joint Genome Institute"/>
            <person name="Krizsan K."/>
            <person name="Almasi E."/>
            <person name="Merenyi Z."/>
            <person name="Sahu N."/>
            <person name="Viragh M."/>
            <person name="Koszo T."/>
            <person name="Mondo S."/>
            <person name="Kiss B."/>
            <person name="Balint B."/>
            <person name="Kues U."/>
            <person name="Barry K."/>
            <person name="Hegedus J.C."/>
            <person name="Henrissat B."/>
            <person name="Johnson J."/>
            <person name="Lipzen A."/>
            <person name="Ohm R."/>
            <person name="Nagy I."/>
            <person name="Pangilinan J."/>
            <person name="Yan J."/>
            <person name="Xiong Y."/>
            <person name="Grigoriev I.V."/>
            <person name="Hibbett D.S."/>
            <person name="Nagy L.G."/>
        </authorList>
    </citation>
    <scope>NUCLEOTIDE SEQUENCE [LARGE SCALE GENOMIC DNA]</scope>
    <source>
        <strain evidence="1 2">SZMC22713</strain>
    </source>
</reference>
<dbReference type="EMBL" id="ML170156">
    <property type="protein sequence ID" value="TDL29916.1"/>
    <property type="molecule type" value="Genomic_DNA"/>
</dbReference>
<organism evidence="1 2">
    <name type="scientific">Rickenella mellea</name>
    <dbReference type="NCBI Taxonomy" id="50990"/>
    <lineage>
        <taxon>Eukaryota</taxon>
        <taxon>Fungi</taxon>
        <taxon>Dikarya</taxon>
        <taxon>Basidiomycota</taxon>
        <taxon>Agaricomycotina</taxon>
        <taxon>Agaricomycetes</taxon>
        <taxon>Hymenochaetales</taxon>
        <taxon>Rickenellaceae</taxon>
        <taxon>Rickenella</taxon>
    </lineage>
</organism>
<keyword evidence="2" id="KW-1185">Reference proteome</keyword>
<name>A0A4R5XHJ4_9AGAM</name>
<dbReference type="VEuPathDB" id="FungiDB:BD410DRAFT_46603"/>
<protein>
    <recommendedName>
        <fullName evidence="3">F-box domain-containing protein</fullName>
    </recommendedName>
</protein>
<proteinExistence type="predicted"/>
<sequence>MPHVLPIASVIAGFKPLDNVLWHIAKHIWDLIFSFATHSYYLEKPPSVKPLTAPYFSPSRALLYASARSLSLVSKSFREIVRRHLFSIVQIENSRRFLAFSHAINDNDTVGQLVRIFRVNFLRSSLGAAYDNRMTQILPALTES</sequence>
<evidence type="ECO:0008006" key="3">
    <source>
        <dbReference type="Google" id="ProtNLM"/>
    </source>
</evidence>
<accession>A0A4R5XHJ4</accession>
<gene>
    <name evidence="1" type="ORF">BD410DRAFT_46603</name>
</gene>
<dbReference type="Proteomes" id="UP000294933">
    <property type="component" value="Unassembled WGS sequence"/>
</dbReference>
<evidence type="ECO:0000313" key="1">
    <source>
        <dbReference type="EMBL" id="TDL29916.1"/>
    </source>
</evidence>